<dbReference type="RefSeq" id="WP_122917386.1">
    <property type="nucleotide sequence ID" value="NZ_RHHQ01000007.1"/>
</dbReference>
<organism evidence="5 6">
    <name type="scientific">Brevibacillus fluminis</name>
    <dbReference type="NCBI Taxonomy" id="511487"/>
    <lineage>
        <taxon>Bacteria</taxon>
        <taxon>Bacillati</taxon>
        <taxon>Bacillota</taxon>
        <taxon>Bacilli</taxon>
        <taxon>Bacillales</taxon>
        <taxon>Paenibacillaceae</taxon>
        <taxon>Brevibacillus</taxon>
    </lineage>
</organism>
<feature type="compositionally biased region" description="Low complexity" evidence="1">
    <location>
        <begin position="808"/>
        <end position="829"/>
    </location>
</feature>
<proteinExistence type="predicted"/>
<dbReference type="OrthoDB" id="2931061at2"/>
<dbReference type="InterPro" id="IPR045402">
    <property type="entry name" value="GAP1-N2"/>
</dbReference>
<keyword evidence="2" id="KW-0472">Membrane</keyword>
<evidence type="ECO:0000256" key="2">
    <source>
        <dbReference type="SAM" id="Phobius"/>
    </source>
</evidence>
<reference evidence="5 6" key="1">
    <citation type="submission" date="2018-10" db="EMBL/GenBank/DDBJ databases">
        <title>Phylogenomics of Brevibacillus.</title>
        <authorList>
            <person name="Dunlap C."/>
        </authorList>
    </citation>
    <scope>NUCLEOTIDE SEQUENCE [LARGE SCALE GENOMIC DNA]</scope>
    <source>
        <strain evidence="5 6">JCM 15716</strain>
    </source>
</reference>
<evidence type="ECO:0000313" key="5">
    <source>
        <dbReference type="EMBL" id="RNB90460.1"/>
    </source>
</evidence>
<evidence type="ECO:0000259" key="3">
    <source>
        <dbReference type="Pfam" id="PF20013"/>
    </source>
</evidence>
<evidence type="ECO:0000259" key="4">
    <source>
        <dbReference type="Pfam" id="PF20014"/>
    </source>
</evidence>
<dbReference type="Pfam" id="PF20013">
    <property type="entry name" value="GAP1-N2"/>
    <property type="match status" value="1"/>
</dbReference>
<evidence type="ECO:0000256" key="1">
    <source>
        <dbReference type="SAM" id="MobiDB-lite"/>
    </source>
</evidence>
<evidence type="ECO:0008006" key="7">
    <source>
        <dbReference type="Google" id="ProtNLM"/>
    </source>
</evidence>
<name>A0A3M8DQR7_9BACL</name>
<dbReference type="AlphaFoldDB" id="A0A3M8DQR7"/>
<feature type="compositionally biased region" description="Polar residues" evidence="1">
    <location>
        <begin position="785"/>
        <end position="807"/>
    </location>
</feature>
<protein>
    <recommendedName>
        <fullName evidence="7">Glycosyltransferase</fullName>
    </recommendedName>
</protein>
<dbReference type="Pfam" id="PF20014">
    <property type="entry name" value="GAP1-M"/>
    <property type="match status" value="1"/>
</dbReference>
<feature type="domain" description="GTPase-associated protein 1 N-terminal" evidence="3">
    <location>
        <begin position="6"/>
        <end position="144"/>
    </location>
</feature>
<sequence>MSQQLILQQYYTRARQGIFRSNEGYDTIAKSESLDNNFIKKMLHPFCGYDAPKELQKRGERDVSLYPESLVCFHSETGELILGRSVYVGADFTGQRNTFFTHNYVIPPSRRDEFLKAPAKIFTAGGFVSHHQAEGEKSLPELTAIPQNSLSQAGANPRQVLSQEGIDEKLFKQLLYAVISSITSKKKVYVILNADVSESSLRARELLRVVYDALPYELRRHFGFMTYSSEPQSKKYINVMFVEKGSIRAGDQQIEKDFLFDFPNQRFANVDLQGASHEYLDFAWHTLERPHIRERFYDFVEEVLAGADSSITMRIATYYQLAAFYQIEQGIVELYKRNKAGILHTLAEYAGNDSLRQKQRLHELFMGLFQEENRALTGGNLPTLDVLKAIVAYYPHVQSEAVQEQFAAYFINVLKLAKEAGAHTEAAEFYKLLQACEPLFSLVINASLQNPKVVKPVFEEFAVERLGACRTVSEVQKEIRYWSALAEQSLQNRVFQERAQARMLELFDGERDQLGALLELHTFLADFTRQRTWAEEIIASAERKFLAGIKLESLGRDAFEKIVAILREKPQVFLQVFLQELDPQSRREAKILLAAGELLENTQVFDPEQFYKEMSRDDASTTQRMLQSLLEGPFGKEQFLTVTFAFYNPDSPQAASYRFYDMLCYIKRKGGADNAFDFIVWSMSRHIFFTKRTLLASYKEGLKQYLTRDVPDELRDKQSRKKWYGIKHPELRKVLEEVADETSGGLSRFFRKYMDKLLIGVAGVISIGVIAWVVMLSMGDPSPAQMPQQPVVNNNGDNQENPGSQPSTGQQTDPGTAPTGTTPNGTVPGNESVPASTTPAGPNDPTKAGQTPSPATDSGKPASPGKTEQQGAGQAPTVGSGSTNTGTQTKTPATGNNPATAKP</sequence>
<feature type="region of interest" description="Disordered" evidence="1">
    <location>
        <begin position="783"/>
        <end position="903"/>
    </location>
</feature>
<gene>
    <name evidence="5" type="ORF">EDM56_08095</name>
</gene>
<comment type="caution">
    <text evidence="5">The sequence shown here is derived from an EMBL/GenBank/DDBJ whole genome shotgun (WGS) entry which is preliminary data.</text>
</comment>
<keyword evidence="2" id="KW-0812">Transmembrane</keyword>
<evidence type="ECO:0000313" key="6">
    <source>
        <dbReference type="Proteomes" id="UP000271031"/>
    </source>
</evidence>
<feature type="transmembrane region" description="Helical" evidence="2">
    <location>
        <begin position="757"/>
        <end position="778"/>
    </location>
</feature>
<accession>A0A3M8DQR7</accession>
<feature type="domain" description="GTPase-associated protein 1 middle" evidence="4">
    <location>
        <begin position="161"/>
        <end position="263"/>
    </location>
</feature>
<feature type="compositionally biased region" description="Polar residues" evidence="1">
    <location>
        <begin position="866"/>
        <end position="903"/>
    </location>
</feature>
<dbReference type="Proteomes" id="UP000271031">
    <property type="component" value="Unassembled WGS sequence"/>
</dbReference>
<dbReference type="EMBL" id="RHHQ01000007">
    <property type="protein sequence ID" value="RNB90460.1"/>
    <property type="molecule type" value="Genomic_DNA"/>
</dbReference>
<keyword evidence="2" id="KW-1133">Transmembrane helix</keyword>
<keyword evidence="6" id="KW-1185">Reference proteome</keyword>
<dbReference type="InterPro" id="IPR045401">
    <property type="entry name" value="GAP1-M"/>
</dbReference>